<organism evidence="1 2">
    <name type="scientific">Rhizobium etli (strain CIAT 652)</name>
    <dbReference type="NCBI Taxonomy" id="491916"/>
    <lineage>
        <taxon>Bacteria</taxon>
        <taxon>Pseudomonadati</taxon>
        <taxon>Pseudomonadota</taxon>
        <taxon>Alphaproteobacteria</taxon>
        <taxon>Hyphomicrobiales</taxon>
        <taxon>Rhizobiaceae</taxon>
        <taxon>Rhizobium/Agrobacterium group</taxon>
        <taxon>Rhizobium</taxon>
    </lineage>
</organism>
<dbReference type="Proteomes" id="UP000008817">
    <property type="component" value="Plasmid pC"/>
</dbReference>
<dbReference type="KEGG" id="rec:RHECIAT_PC0000581"/>
<geneLocation type="plasmid" evidence="1 2">
    <name>pC</name>
</geneLocation>
<sequence>MSAGFRYPPRRRLSRTLPPTISLKMTARCVERRGPVRAWLRVRSSRLSRRRKNCVFLEYELCTQSTQSLTPAERRVIFPAVEQRMAGDRRWRRHPRAISTKI</sequence>
<proteinExistence type="predicted"/>
<protein>
    <submittedName>
        <fullName evidence="1">Uncharacterized protein</fullName>
    </submittedName>
</protein>
<reference evidence="1 2" key="1">
    <citation type="submission" date="2008-04" db="EMBL/GenBank/DDBJ databases">
        <title>Genome diversity and DNA divergence of Rhizobium etli.</title>
        <authorList>
            <person name="Gonzalez V."/>
            <person name="Acosta J.L."/>
            <person name="Santamaria R.I."/>
            <person name="Bustos P."/>
            <person name="Hernandez-Gonzalez I.L."/>
            <person name="Fernandez J.L."/>
            <person name="Diaz R."/>
            <person name="Flores M."/>
            <person name="Mora J."/>
            <person name="Palacios R."/>
            <person name="Davila G."/>
        </authorList>
    </citation>
    <scope>NUCLEOTIDE SEQUENCE [LARGE SCALE GENOMIC DNA]</scope>
    <source>
        <strain evidence="1 2">CIAT 652</strain>
        <plasmid evidence="2">Plasmid pC</plasmid>
    </source>
</reference>
<keyword evidence="1" id="KW-0614">Plasmid</keyword>
<evidence type="ECO:0000313" key="1">
    <source>
        <dbReference type="EMBL" id="ACE94659.1"/>
    </source>
</evidence>
<dbReference type="EMBL" id="CP001077">
    <property type="protein sequence ID" value="ACE94659.1"/>
    <property type="molecule type" value="Genomic_DNA"/>
</dbReference>
<gene>
    <name evidence="1" type="ordered locus">RHECIAT_PC0000581</name>
</gene>
<dbReference type="AlphaFoldDB" id="B3Q3A2"/>
<evidence type="ECO:0000313" key="2">
    <source>
        <dbReference type="Proteomes" id="UP000008817"/>
    </source>
</evidence>
<accession>B3Q3A2</accession>
<name>B3Q3A2_RHIE6</name>
<dbReference type="HOGENOM" id="CLU_2275172_0_0_5"/>